<evidence type="ECO:0000256" key="4">
    <source>
        <dbReference type="ARBA" id="ARBA00022525"/>
    </source>
</evidence>
<proteinExistence type="inferred from homology"/>
<dbReference type="CDD" id="cd02241">
    <property type="entry name" value="cupin_OxOx"/>
    <property type="match status" value="1"/>
</dbReference>
<dbReference type="InterPro" id="IPR014710">
    <property type="entry name" value="RmlC-like_jellyroll"/>
</dbReference>
<accession>A0ABP0UCL0</accession>
<comment type="similarity">
    <text evidence="2 7">Belongs to the germin family.</text>
</comment>
<feature type="signal peptide" evidence="7">
    <location>
        <begin position="1"/>
        <end position="28"/>
    </location>
</feature>
<dbReference type="Gene3D" id="2.60.120.10">
    <property type="entry name" value="Jelly Rolls"/>
    <property type="match status" value="1"/>
</dbReference>
<dbReference type="SUPFAM" id="SSF51182">
    <property type="entry name" value="RmlC-like cupins"/>
    <property type="match status" value="1"/>
</dbReference>
<keyword evidence="10" id="KW-1185">Reference proteome</keyword>
<name>A0ABP0UCL0_9BRYO</name>
<dbReference type="Pfam" id="PF00190">
    <property type="entry name" value="Cupin_1"/>
    <property type="match status" value="1"/>
</dbReference>
<comment type="subcellular location">
    <subcellularLocation>
        <location evidence="1 7">Secreted</location>
        <location evidence="1 7">Extracellular space</location>
        <location evidence="1 7">Apoplast</location>
    </subcellularLocation>
</comment>
<dbReference type="InterPro" id="IPR019780">
    <property type="entry name" value="Germin_Mn-BS"/>
</dbReference>
<dbReference type="PROSITE" id="PS00725">
    <property type="entry name" value="GERMIN"/>
    <property type="match status" value="1"/>
</dbReference>
<evidence type="ECO:0000313" key="10">
    <source>
        <dbReference type="Proteomes" id="UP001497512"/>
    </source>
</evidence>
<evidence type="ECO:0000313" key="9">
    <source>
        <dbReference type="EMBL" id="CAK9218897.1"/>
    </source>
</evidence>
<evidence type="ECO:0000256" key="6">
    <source>
        <dbReference type="ARBA" id="ARBA00023211"/>
    </source>
</evidence>
<evidence type="ECO:0000256" key="2">
    <source>
        <dbReference type="ARBA" id="ARBA00007456"/>
    </source>
</evidence>
<keyword evidence="7" id="KW-0732">Signal</keyword>
<keyword evidence="3 7" id="KW-0052">Apoplast</keyword>
<dbReference type="EMBL" id="OZ019895">
    <property type="protein sequence ID" value="CAK9218897.1"/>
    <property type="molecule type" value="Genomic_DNA"/>
</dbReference>
<feature type="chain" id="PRO_5045005036" description="Germin-like protein" evidence="7">
    <location>
        <begin position="29"/>
        <end position="219"/>
    </location>
</feature>
<keyword evidence="4 7" id="KW-0964">Secreted</keyword>
<evidence type="ECO:0000256" key="3">
    <source>
        <dbReference type="ARBA" id="ARBA00022523"/>
    </source>
</evidence>
<dbReference type="PANTHER" id="PTHR31238">
    <property type="entry name" value="GERMIN-LIKE PROTEIN SUBFAMILY 3 MEMBER 3"/>
    <property type="match status" value="1"/>
</dbReference>
<dbReference type="InterPro" id="IPR011051">
    <property type="entry name" value="RmlC_Cupin_sf"/>
</dbReference>
<evidence type="ECO:0000259" key="8">
    <source>
        <dbReference type="SMART" id="SM00835"/>
    </source>
</evidence>
<keyword evidence="5 7" id="KW-0479">Metal-binding</keyword>
<dbReference type="SMART" id="SM00835">
    <property type="entry name" value="Cupin_1"/>
    <property type="match status" value="1"/>
</dbReference>
<dbReference type="PRINTS" id="PR00325">
    <property type="entry name" value="GERMIN"/>
</dbReference>
<organism evidence="9 10">
    <name type="scientific">Sphagnum troendelagicum</name>
    <dbReference type="NCBI Taxonomy" id="128251"/>
    <lineage>
        <taxon>Eukaryota</taxon>
        <taxon>Viridiplantae</taxon>
        <taxon>Streptophyta</taxon>
        <taxon>Embryophyta</taxon>
        <taxon>Bryophyta</taxon>
        <taxon>Sphagnophytina</taxon>
        <taxon>Sphagnopsida</taxon>
        <taxon>Sphagnales</taxon>
        <taxon>Sphagnaceae</taxon>
        <taxon>Sphagnum</taxon>
    </lineage>
</organism>
<evidence type="ECO:0000256" key="1">
    <source>
        <dbReference type="ARBA" id="ARBA00004271"/>
    </source>
</evidence>
<protein>
    <recommendedName>
        <fullName evidence="7">Germin-like protein</fullName>
    </recommendedName>
</protein>
<evidence type="ECO:0000256" key="5">
    <source>
        <dbReference type="ARBA" id="ARBA00022723"/>
    </source>
</evidence>
<gene>
    <name evidence="9" type="ORF">CSSPTR1EN2_LOCUS14214</name>
</gene>
<dbReference type="Proteomes" id="UP001497512">
    <property type="component" value="Chromosome 3"/>
</dbReference>
<keyword evidence="6 7" id="KW-0464">Manganese</keyword>
<sequence>MAKVLFAFVVAGVLLVLASSSYVMAADADPIDDFCVADLSSKLIINGLVCVDPATVTGTDFKFTGFEKAGNTSNALGSAVSPGFAGVNYPALNTQGLGFARLDYAKGGLIAPHTHPRATEVLYVVQGTLYVGFVDTNNKFYPTILNKGDLYVFPRGLIHFQLNIANGPAFAIASFNSQNPGLQLVANALFGAQPPIEDGVLVKAFGIPITEVETIKKGF</sequence>
<evidence type="ECO:0000256" key="7">
    <source>
        <dbReference type="RuleBase" id="RU366015"/>
    </source>
</evidence>
<reference evidence="9" key="1">
    <citation type="submission" date="2024-02" db="EMBL/GenBank/DDBJ databases">
        <authorList>
            <consortium name="ELIXIR-Norway"/>
            <consortium name="Elixir Norway"/>
        </authorList>
    </citation>
    <scope>NUCLEOTIDE SEQUENCE</scope>
</reference>
<dbReference type="InterPro" id="IPR006045">
    <property type="entry name" value="Cupin_1"/>
</dbReference>
<feature type="domain" description="Cupin type-1" evidence="8">
    <location>
        <begin position="64"/>
        <end position="213"/>
    </location>
</feature>
<dbReference type="InterPro" id="IPR001929">
    <property type="entry name" value="Germin"/>
</dbReference>